<keyword evidence="4 6" id="KW-1133">Transmembrane helix</keyword>
<dbReference type="InterPro" id="IPR007593">
    <property type="entry name" value="CD225/Dispanin_fam"/>
</dbReference>
<dbReference type="GO" id="GO:0016020">
    <property type="term" value="C:membrane"/>
    <property type="evidence" value="ECO:0007669"/>
    <property type="project" value="UniProtKB-SubCell"/>
</dbReference>
<organism evidence="7 8">
    <name type="scientific">Patella caerulea</name>
    <name type="common">Rayed Mediterranean limpet</name>
    <dbReference type="NCBI Taxonomy" id="87958"/>
    <lineage>
        <taxon>Eukaryota</taxon>
        <taxon>Metazoa</taxon>
        <taxon>Spiralia</taxon>
        <taxon>Lophotrochozoa</taxon>
        <taxon>Mollusca</taxon>
        <taxon>Gastropoda</taxon>
        <taxon>Patellogastropoda</taxon>
        <taxon>Patelloidea</taxon>
        <taxon>Patellidae</taxon>
        <taxon>Patella</taxon>
    </lineage>
</organism>
<evidence type="ECO:0000256" key="4">
    <source>
        <dbReference type="ARBA" id="ARBA00022989"/>
    </source>
</evidence>
<reference evidence="7 8" key="1">
    <citation type="submission" date="2024-01" db="EMBL/GenBank/DDBJ databases">
        <title>The genome of the rayed Mediterranean limpet Patella caerulea (Linnaeus, 1758).</title>
        <authorList>
            <person name="Anh-Thu Weber A."/>
            <person name="Halstead-Nussloch G."/>
        </authorList>
    </citation>
    <scope>NUCLEOTIDE SEQUENCE [LARGE SCALE GENOMIC DNA]</scope>
    <source>
        <strain evidence="7">AATW-2023a</strain>
        <tissue evidence="7">Whole specimen</tissue>
    </source>
</reference>
<dbReference type="InterPro" id="IPR051423">
    <property type="entry name" value="CD225/Dispanin"/>
</dbReference>
<evidence type="ECO:0000313" key="7">
    <source>
        <dbReference type="EMBL" id="KAK6173097.1"/>
    </source>
</evidence>
<keyword evidence="3 6" id="KW-0812">Transmembrane</keyword>
<evidence type="ECO:0000256" key="5">
    <source>
        <dbReference type="ARBA" id="ARBA00023136"/>
    </source>
</evidence>
<feature type="transmembrane region" description="Helical" evidence="6">
    <location>
        <begin position="107"/>
        <end position="131"/>
    </location>
</feature>
<evidence type="ECO:0000256" key="3">
    <source>
        <dbReference type="ARBA" id="ARBA00022692"/>
    </source>
</evidence>
<evidence type="ECO:0000256" key="2">
    <source>
        <dbReference type="ARBA" id="ARBA00006843"/>
    </source>
</evidence>
<protein>
    <submittedName>
        <fullName evidence="7">Uncharacterized protein</fullName>
    </submittedName>
</protein>
<comment type="subcellular location">
    <subcellularLocation>
        <location evidence="1">Membrane</location>
    </subcellularLocation>
</comment>
<feature type="transmembrane region" description="Helical" evidence="6">
    <location>
        <begin position="152"/>
        <end position="179"/>
    </location>
</feature>
<dbReference type="PANTHER" id="PTHR14948:SF25">
    <property type="entry name" value="DUF4190 DOMAIN-CONTAINING PROTEIN"/>
    <property type="match status" value="1"/>
</dbReference>
<comment type="similarity">
    <text evidence="2">Belongs to the CD225/Dispanin family.</text>
</comment>
<dbReference type="AlphaFoldDB" id="A0AAN8P8G1"/>
<keyword evidence="8" id="KW-1185">Reference proteome</keyword>
<comment type="caution">
    <text evidence="7">The sequence shown here is derived from an EMBL/GenBank/DDBJ whole genome shotgun (WGS) entry which is preliminary data.</text>
</comment>
<dbReference type="Proteomes" id="UP001347796">
    <property type="component" value="Unassembled WGS sequence"/>
</dbReference>
<evidence type="ECO:0000313" key="8">
    <source>
        <dbReference type="Proteomes" id="UP001347796"/>
    </source>
</evidence>
<sequence>MGYEVRRETYEVHGSPVYTTSTAGYGNQAYTQEYVVSSNNQPRRGSTGHVIYSGSRHGSLESSKAHHKQYTGTKSAGVGYSSYDPDGVVVVNPQGHHMMVANRPNDYFGLALFSCLCCFCPTGLAALYCSMESRKATDRMDFGKGHKKGKTAKILSLIGIVIGIIIVVIIIILVIIMLVRASNANIVLLG</sequence>
<keyword evidence="5 6" id="KW-0472">Membrane</keyword>
<evidence type="ECO:0000256" key="1">
    <source>
        <dbReference type="ARBA" id="ARBA00004370"/>
    </source>
</evidence>
<gene>
    <name evidence="7" type="ORF">SNE40_016622</name>
</gene>
<evidence type="ECO:0000256" key="6">
    <source>
        <dbReference type="SAM" id="Phobius"/>
    </source>
</evidence>
<name>A0AAN8P8G1_PATCE</name>
<dbReference type="Pfam" id="PF04505">
    <property type="entry name" value="CD225"/>
    <property type="match status" value="1"/>
</dbReference>
<dbReference type="PANTHER" id="PTHR14948">
    <property type="entry name" value="NG5"/>
    <property type="match status" value="1"/>
</dbReference>
<accession>A0AAN8P8G1</accession>
<dbReference type="EMBL" id="JAZGQO010000011">
    <property type="protein sequence ID" value="KAK6173097.1"/>
    <property type="molecule type" value="Genomic_DNA"/>
</dbReference>
<proteinExistence type="inferred from homology"/>